<protein>
    <recommendedName>
        <fullName evidence="9">Tryptophan synthase alpha chain</fullName>
        <ecNumber evidence="9">4.2.1.20</ecNumber>
    </recommendedName>
</protein>
<evidence type="ECO:0000313" key="13">
    <source>
        <dbReference type="Proteomes" id="UP000594771"/>
    </source>
</evidence>
<dbReference type="GO" id="GO:0004834">
    <property type="term" value="F:tryptophan synthase activity"/>
    <property type="evidence" value="ECO:0007669"/>
    <property type="project" value="UniProtKB-UniRule"/>
</dbReference>
<evidence type="ECO:0000256" key="6">
    <source>
        <dbReference type="ARBA" id="ARBA00023141"/>
    </source>
</evidence>
<evidence type="ECO:0000256" key="10">
    <source>
        <dbReference type="RuleBase" id="RU003662"/>
    </source>
</evidence>
<feature type="active site" description="Proton acceptor" evidence="9">
    <location>
        <position position="55"/>
    </location>
</feature>
<dbReference type="InterPro" id="IPR013785">
    <property type="entry name" value="Aldolase_TIM"/>
</dbReference>
<comment type="pathway">
    <text evidence="2 9">Amino-acid biosynthesis; L-tryptophan biosynthesis; L-tryptophan from chorismate: step 5/5.</text>
</comment>
<evidence type="ECO:0000313" key="12">
    <source>
        <dbReference type="EMBL" id="QPS01581.1"/>
    </source>
</evidence>
<evidence type="ECO:0000256" key="7">
    <source>
        <dbReference type="ARBA" id="ARBA00023239"/>
    </source>
</evidence>
<gene>
    <name evidence="9 11" type="primary">trpA</name>
    <name evidence="12" type="ORF">I6G68_00405</name>
    <name evidence="11" type="ORF">ODY43_05255</name>
</gene>
<dbReference type="AlphaFoldDB" id="A0A0X8FD83"/>
<dbReference type="Proteomes" id="UP000594771">
    <property type="component" value="Chromosome"/>
</dbReference>
<dbReference type="GeneID" id="35768470"/>
<dbReference type="Pfam" id="PF00290">
    <property type="entry name" value="Trp_syntA"/>
    <property type="match status" value="1"/>
</dbReference>
<evidence type="ECO:0000256" key="2">
    <source>
        <dbReference type="ARBA" id="ARBA00004733"/>
    </source>
</evidence>
<dbReference type="EMBL" id="CP065662">
    <property type="protein sequence ID" value="QPS01581.1"/>
    <property type="molecule type" value="Genomic_DNA"/>
</dbReference>
<keyword evidence="5 9" id="KW-0822">Tryptophan biosynthesis</keyword>
<dbReference type="KEGG" id="aun:AWM73_00615"/>
<proteinExistence type="inferred from homology"/>
<comment type="function">
    <text evidence="1 9">The alpha subunit is responsible for the aldol cleavage of indoleglycerol phosphate to indole and glyceraldehyde 3-phosphate.</text>
</comment>
<accession>A0A0X8FD83</accession>
<dbReference type="Proteomes" id="UP001069145">
    <property type="component" value="Unassembled WGS sequence"/>
</dbReference>
<comment type="catalytic activity">
    <reaction evidence="8 9">
        <text>(1S,2R)-1-C-(indol-3-yl)glycerol 3-phosphate + L-serine = D-glyceraldehyde 3-phosphate + L-tryptophan + H2O</text>
        <dbReference type="Rhea" id="RHEA:10532"/>
        <dbReference type="ChEBI" id="CHEBI:15377"/>
        <dbReference type="ChEBI" id="CHEBI:33384"/>
        <dbReference type="ChEBI" id="CHEBI:57912"/>
        <dbReference type="ChEBI" id="CHEBI:58866"/>
        <dbReference type="ChEBI" id="CHEBI:59776"/>
        <dbReference type="EC" id="4.2.1.20"/>
    </reaction>
</comment>
<evidence type="ECO:0000256" key="9">
    <source>
        <dbReference type="HAMAP-Rule" id="MF_00131"/>
    </source>
</evidence>
<evidence type="ECO:0000256" key="4">
    <source>
        <dbReference type="ARBA" id="ARBA00022605"/>
    </source>
</evidence>
<name>A0A0X8FD83_9LACT</name>
<keyword evidence="4 9" id="KW-0028">Amino-acid biosynthesis</keyword>
<evidence type="ECO:0000313" key="11">
    <source>
        <dbReference type="EMBL" id="MCY3053396.1"/>
    </source>
</evidence>
<evidence type="ECO:0000256" key="1">
    <source>
        <dbReference type="ARBA" id="ARBA00003365"/>
    </source>
</evidence>
<dbReference type="PANTHER" id="PTHR43406:SF1">
    <property type="entry name" value="TRYPTOPHAN SYNTHASE ALPHA CHAIN, CHLOROPLASTIC"/>
    <property type="match status" value="1"/>
</dbReference>
<dbReference type="InterPro" id="IPR002028">
    <property type="entry name" value="Trp_synthase_suA"/>
</dbReference>
<evidence type="ECO:0000256" key="3">
    <source>
        <dbReference type="ARBA" id="ARBA00011270"/>
    </source>
</evidence>
<organism evidence="12 13">
    <name type="scientific">Aerococcus urinae</name>
    <dbReference type="NCBI Taxonomy" id="1376"/>
    <lineage>
        <taxon>Bacteria</taxon>
        <taxon>Bacillati</taxon>
        <taxon>Bacillota</taxon>
        <taxon>Bacilli</taxon>
        <taxon>Lactobacillales</taxon>
        <taxon>Aerococcaceae</taxon>
        <taxon>Aerococcus</taxon>
    </lineage>
</organism>
<dbReference type="EMBL" id="JAOTML010000005">
    <property type="protein sequence ID" value="MCY3053396.1"/>
    <property type="molecule type" value="Genomic_DNA"/>
</dbReference>
<dbReference type="HAMAP" id="MF_00131">
    <property type="entry name" value="Trp_synth_alpha"/>
    <property type="match status" value="1"/>
</dbReference>
<dbReference type="UniPathway" id="UPA00035">
    <property type="reaction ID" value="UER00044"/>
</dbReference>
<keyword evidence="6 9" id="KW-0057">Aromatic amino acid biosynthesis</keyword>
<dbReference type="Gene3D" id="3.20.20.70">
    <property type="entry name" value="Aldolase class I"/>
    <property type="match status" value="1"/>
</dbReference>
<dbReference type="OrthoDB" id="9804578at2"/>
<evidence type="ECO:0000313" key="14">
    <source>
        <dbReference type="Proteomes" id="UP001069145"/>
    </source>
</evidence>
<dbReference type="FunFam" id="3.20.20.70:FF:000037">
    <property type="entry name" value="Tryptophan synthase alpha chain"/>
    <property type="match status" value="1"/>
</dbReference>
<dbReference type="CDD" id="cd04724">
    <property type="entry name" value="Tryptophan_synthase_alpha"/>
    <property type="match status" value="1"/>
</dbReference>
<dbReference type="RefSeq" id="WP_060777598.1">
    <property type="nucleotide sequence ID" value="NZ_CAJHLF010000001.1"/>
</dbReference>
<dbReference type="InterPro" id="IPR011060">
    <property type="entry name" value="RibuloseP-bd_barrel"/>
</dbReference>
<comment type="subunit">
    <text evidence="3 9">Tetramer of two alpha and two beta chains.</text>
</comment>
<evidence type="ECO:0000256" key="5">
    <source>
        <dbReference type="ARBA" id="ARBA00022822"/>
    </source>
</evidence>
<dbReference type="PANTHER" id="PTHR43406">
    <property type="entry name" value="TRYPTOPHAN SYNTHASE, ALPHA CHAIN"/>
    <property type="match status" value="1"/>
</dbReference>
<keyword evidence="14" id="KW-1185">Reference proteome</keyword>
<reference evidence="12 13" key="1">
    <citation type="submission" date="2020-12" db="EMBL/GenBank/DDBJ databases">
        <title>FDA dAtabase for Regulatory Grade micrObial Sequences (FDA-ARGOS): Supporting development and validation of Infectious Disease Dx tests.</title>
        <authorList>
            <person name="Sproer C."/>
            <person name="Gronow S."/>
            <person name="Severitt S."/>
            <person name="Schroder I."/>
            <person name="Tallon L."/>
            <person name="Sadzewicz L."/>
            <person name="Zhao X."/>
            <person name="Boylan J."/>
            <person name="Ott S."/>
            <person name="Bowen H."/>
            <person name="Vavikolanu K."/>
            <person name="Mehta A."/>
            <person name="Aluvathingal J."/>
            <person name="Nadendla S."/>
            <person name="Lowell S."/>
            <person name="Myers T."/>
            <person name="Yan Y."/>
            <person name="Sichtig H."/>
        </authorList>
    </citation>
    <scope>NUCLEOTIDE SEQUENCE [LARGE SCALE GENOMIC DNA]</scope>
    <source>
        <strain evidence="12 13">FDAARGOS_911</strain>
    </source>
</reference>
<dbReference type="SUPFAM" id="SSF51366">
    <property type="entry name" value="Ribulose-phoshate binding barrel"/>
    <property type="match status" value="1"/>
</dbReference>
<dbReference type="NCBIfam" id="TIGR00262">
    <property type="entry name" value="trpA"/>
    <property type="match status" value="1"/>
</dbReference>
<reference evidence="11" key="2">
    <citation type="submission" date="2022-09" db="EMBL/GenBank/DDBJ databases">
        <title>Aerococcus urinae taxonomy study.</title>
        <authorList>
            <person name="Christensen J."/>
            <person name="Senneby E."/>
        </authorList>
    </citation>
    <scope>NUCLEOTIDE SEQUENCE</scope>
    <source>
        <strain evidence="11">NLD-066-U95</strain>
    </source>
</reference>
<comment type="similarity">
    <text evidence="9 10">Belongs to the TrpA family.</text>
</comment>
<keyword evidence="7 9" id="KW-0456">Lyase</keyword>
<evidence type="ECO:0000256" key="8">
    <source>
        <dbReference type="ARBA" id="ARBA00049047"/>
    </source>
</evidence>
<dbReference type="GO" id="GO:0005829">
    <property type="term" value="C:cytosol"/>
    <property type="evidence" value="ECO:0007669"/>
    <property type="project" value="TreeGrafter"/>
</dbReference>
<feature type="active site" description="Proton acceptor" evidence="9">
    <location>
        <position position="44"/>
    </location>
</feature>
<sequence>MTSIQSVFQNKKAFIPYITAGYPDLASTERYIEAMAEEGASLIEIGIPFSDPTAEGPVIQHAIETALKGGLHTDDVFAMVESLRKKIDIPLVFMTYANIVFGYGPEKFLRRCQEVGIQGLILPDVPYEEKGELLPYSQKYNVALISLVAPTSHDRIHKIAKEAEGFLYVVSSLGVTGTRQSIQTDLDAMVQAIRQANPDIPAAIGFGVSNPSQAKKMADLSDGVIIGSAIIKLIDHYQDQAEKPIREFTKSIVQAIQ</sequence>
<dbReference type="EC" id="4.2.1.20" evidence="9"/>